<dbReference type="RefSeq" id="WP_073355137.1">
    <property type="nucleotide sequence ID" value="NZ_FRBU01000044.1"/>
</dbReference>
<dbReference type="InterPro" id="IPR057156">
    <property type="entry name" value="DUF7834"/>
</dbReference>
<dbReference type="AlphaFoldDB" id="A0A1M7JNP9"/>
<dbReference type="Pfam" id="PF03235">
    <property type="entry name" value="GmrSD_N"/>
    <property type="match status" value="1"/>
</dbReference>
<feature type="domain" description="GmrSD restriction endonucleases N-terminal" evidence="1">
    <location>
        <begin position="15"/>
        <end position="180"/>
    </location>
</feature>
<dbReference type="EMBL" id="FRBU01000044">
    <property type="protein sequence ID" value="SHM54739.1"/>
    <property type="molecule type" value="Genomic_DNA"/>
</dbReference>
<proteinExistence type="predicted"/>
<sequence length="488" mass="57261">MKEQDVKVTVCSFLELFTKEAIFPIGIDTYQRPYVWGEDKVQELINDLTEYLKDPKGLCYYMGNVLLHQHNQKQKLFIIDGQQRLTTLSILYFVLNGKFTDGDKMTMEYHSPLSTLNIKKTQLLFDGIKEQWKDKADFLFSNINLTCITTLEEDMAFTFFDTQNNRGVKLNPTDLLKAYHLRSIGNAEYLDIQINCASRWEKIQSYNTLFGQKKDYTAELFHQFLWRSRVWRGQRVIYRENDNEVLNEFQKNTLPNQSSVTIPLYPNANNTLGKKLTIKVNQGYTIQPANIESSNNSAHLPFTLRQPISDGLGFFLFAEKYADLVRLLLVDKDLKDNEIKAFRVFYNQVWSNVSLYLKELYVLSTVMYYDKFGSEKLLEYCLWLDHVLGAIRIEKQYIFKEAPLKFLKESDNNLLDVISQAFRTEEVILFLKKINNTRAVYSNEKIKSGKGVQGWYKQNVLGYYDKSDFNQKHNWINENFINTKLNSK</sequence>
<evidence type="ECO:0000259" key="2">
    <source>
        <dbReference type="Pfam" id="PF25202"/>
    </source>
</evidence>
<gene>
    <name evidence="3" type="ORF">SAMN05443669_104415</name>
</gene>
<organism evidence="3 4">
    <name type="scientific">Flavobacterium xanthum</name>
    <dbReference type="NCBI Taxonomy" id="69322"/>
    <lineage>
        <taxon>Bacteria</taxon>
        <taxon>Pseudomonadati</taxon>
        <taxon>Bacteroidota</taxon>
        <taxon>Flavobacteriia</taxon>
        <taxon>Flavobacteriales</taxon>
        <taxon>Flavobacteriaceae</taxon>
        <taxon>Flavobacterium</taxon>
    </lineage>
</organism>
<evidence type="ECO:0000313" key="3">
    <source>
        <dbReference type="EMBL" id="SHM54739.1"/>
    </source>
</evidence>
<dbReference type="PANTHER" id="PTHR35149:SF2">
    <property type="entry name" value="DUF262 DOMAIN-CONTAINING PROTEIN"/>
    <property type="match status" value="1"/>
</dbReference>
<protein>
    <submittedName>
        <fullName evidence="3">Uncharacterized protein</fullName>
    </submittedName>
</protein>
<evidence type="ECO:0000313" key="4">
    <source>
        <dbReference type="Proteomes" id="UP000184260"/>
    </source>
</evidence>
<accession>A0A1M7JNP9</accession>
<dbReference type="Proteomes" id="UP000184260">
    <property type="component" value="Unassembled WGS sequence"/>
</dbReference>
<dbReference type="OrthoDB" id="9798761at2"/>
<evidence type="ECO:0000259" key="1">
    <source>
        <dbReference type="Pfam" id="PF03235"/>
    </source>
</evidence>
<dbReference type="PANTHER" id="PTHR35149">
    <property type="entry name" value="SLL5132 PROTEIN"/>
    <property type="match status" value="1"/>
</dbReference>
<name>A0A1M7JNP9_9FLAO</name>
<dbReference type="InterPro" id="IPR004919">
    <property type="entry name" value="GmrSD_N"/>
</dbReference>
<feature type="domain" description="DUF7834" evidence="2">
    <location>
        <begin position="193"/>
        <end position="447"/>
    </location>
</feature>
<reference evidence="4" key="1">
    <citation type="submission" date="2016-11" db="EMBL/GenBank/DDBJ databases">
        <authorList>
            <person name="Varghese N."/>
            <person name="Submissions S."/>
        </authorList>
    </citation>
    <scope>NUCLEOTIDE SEQUENCE [LARGE SCALE GENOMIC DNA]</scope>
    <source>
        <strain evidence="4">DSM 3661</strain>
    </source>
</reference>
<keyword evidence="4" id="KW-1185">Reference proteome</keyword>
<dbReference type="STRING" id="69322.SAMN05443669_104415"/>
<dbReference type="Pfam" id="PF25202">
    <property type="entry name" value="DUF7834"/>
    <property type="match status" value="1"/>
</dbReference>